<feature type="transmembrane region" description="Helical" evidence="7">
    <location>
        <begin position="140"/>
        <end position="161"/>
    </location>
</feature>
<evidence type="ECO:0000259" key="8">
    <source>
        <dbReference type="PROSITE" id="PS50928"/>
    </source>
</evidence>
<keyword evidence="10" id="KW-1185">Reference proteome</keyword>
<evidence type="ECO:0000256" key="2">
    <source>
        <dbReference type="ARBA" id="ARBA00022448"/>
    </source>
</evidence>
<evidence type="ECO:0000256" key="1">
    <source>
        <dbReference type="ARBA" id="ARBA00004651"/>
    </source>
</evidence>
<comment type="caution">
    <text evidence="9">The sequence shown here is derived from an EMBL/GenBank/DDBJ whole genome shotgun (WGS) entry which is preliminary data.</text>
</comment>
<feature type="transmembrane region" description="Helical" evidence="7">
    <location>
        <begin position="71"/>
        <end position="95"/>
    </location>
</feature>
<comment type="subcellular location">
    <subcellularLocation>
        <location evidence="1 7">Cell membrane</location>
        <topology evidence="1 7">Multi-pass membrane protein</topology>
    </subcellularLocation>
</comment>
<keyword evidence="5 7" id="KW-1133">Transmembrane helix</keyword>
<keyword evidence="2 7" id="KW-0813">Transport</keyword>
<sequence length="276" mass="30677">MTARRDLIARTVLYLILIAGLLVVVGPFLWMLLSSFKPEGEIRSVPPTWWPSHWTLVHYRDLFARLDFPRYFANSAIVAVLVTVGNLLFCSLLGYALAKLNFPGRKALFLIVLGMLMVPGMVLFVPQFVLVSNLGLANSYAGLVLPFLAGPFGVFLMRQFLLSIPDDLIEAARVDGAGEWRIFWRIVLPLCRPALATLGILTFLASWNNFLWPLVVATTDDKYTLPVALALYSIGQNRIYFGLLLAGAVVVVLPVLIVFLVLQRQFLRGIATTGLK</sequence>
<feature type="transmembrane region" description="Helical" evidence="7">
    <location>
        <begin position="107"/>
        <end position="128"/>
    </location>
</feature>
<evidence type="ECO:0000256" key="3">
    <source>
        <dbReference type="ARBA" id="ARBA00022475"/>
    </source>
</evidence>
<evidence type="ECO:0000256" key="6">
    <source>
        <dbReference type="ARBA" id="ARBA00023136"/>
    </source>
</evidence>
<dbReference type="InterPro" id="IPR035906">
    <property type="entry name" value="MetI-like_sf"/>
</dbReference>
<evidence type="ECO:0000256" key="7">
    <source>
        <dbReference type="RuleBase" id="RU363032"/>
    </source>
</evidence>
<evidence type="ECO:0000256" key="4">
    <source>
        <dbReference type="ARBA" id="ARBA00022692"/>
    </source>
</evidence>
<keyword evidence="6 7" id="KW-0472">Membrane</keyword>
<evidence type="ECO:0000256" key="5">
    <source>
        <dbReference type="ARBA" id="ARBA00022989"/>
    </source>
</evidence>
<dbReference type="EMBL" id="JBIAZU010000008">
    <property type="protein sequence ID" value="MFF5296287.1"/>
    <property type="molecule type" value="Genomic_DNA"/>
</dbReference>
<dbReference type="CDD" id="cd06261">
    <property type="entry name" value="TM_PBP2"/>
    <property type="match status" value="1"/>
</dbReference>
<organism evidence="9 10">
    <name type="scientific">Paractinoplanes globisporus</name>
    <dbReference type="NCBI Taxonomy" id="113565"/>
    <lineage>
        <taxon>Bacteria</taxon>
        <taxon>Bacillati</taxon>
        <taxon>Actinomycetota</taxon>
        <taxon>Actinomycetes</taxon>
        <taxon>Micromonosporales</taxon>
        <taxon>Micromonosporaceae</taxon>
        <taxon>Paractinoplanes</taxon>
    </lineage>
</organism>
<feature type="transmembrane region" description="Helical" evidence="7">
    <location>
        <begin position="239"/>
        <end position="262"/>
    </location>
</feature>
<gene>
    <name evidence="9" type="ORF">ACFY35_43205</name>
</gene>
<evidence type="ECO:0000313" key="10">
    <source>
        <dbReference type="Proteomes" id="UP001602245"/>
    </source>
</evidence>
<comment type="similarity">
    <text evidence="7">Belongs to the binding-protein-dependent transport system permease family.</text>
</comment>
<proteinExistence type="inferred from homology"/>
<dbReference type="PROSITE" id="PS50928">
    <property type="entry name" value="ABC_TM1"/>
    <property type="match status" value="1"/>
</dbReference>
<keyword evidence="4 7" id="KW-0812">Transmembrane</keyword>
<accession>A0ABW6WSK7</accession>
<feature type="transmembrane region" description="Helical" evidence="7">
    <location>
        <begin position="12"/>
        <end position="33"/>
    </location>
</feature>
<dbReference type="PANTHER" id="PTHR43744">
    <property type="entry name" value="ABC TRANSPORTER PERMEASE PROTEIN MG189-RELATED-RELATED"/>
    <property type="match status" value="1"/>
</dbReference>
<dbReference type="PANTHER" id="PTHR43744:SF12">
    <property type="entry name" value="ABC TRANSPORTER PERMEASE PROTEIN MG189-RELATED"/>
    <property type="match status" value="1"/>
</dbReference>
<evidence type="ECO:0000313" key="9">
    <source>
        <dbReference type="EMBL" id="MFF5296287.1"/>
    </source>
</evidence>
<keyword evidence="3" id="KW-1003">Cell membrane</keyword>
<feature type="transmembrane region" description="Helical" evidence="7">
    <location>
        <begin position="182"/>
        <end position="205"/>
    </location>
</feature>
<dbReference type="Gene3D" id="1.10.3720.10">
    <property type="entry name" value="MetI-like"/>
    <property type="match status" value="1"/>
</dbReference>
<feature type="domain" description="ABC transmembrane type-1" evidence="8">
    <location>
        <begin position="72"/>
        <end position="262"/>
    </location>
</feature>
<dbReference type="Pfam" id="PF00528">
    <property type="entry name" value="BPD_transp_1"/>
    <property type="match status" value="1"/>
</dbReference>
<name>A0ABW6WSK7_9ACTN</name>
<protein>
    <submittedName>
        <fullName evidence="9">Carbohydrate ABC transporter permease</fullName>
    </submittedName>
</protein>
<dbReference type="InterPro" id="IPR000515">
    <property type="entry name" value="MetI-like"/>
</dbReference>
<dbReference type="SUPFAM" id="SSF161098">
    <property type="entry name" value="MetI-like"/>
    <property type="match status" value="1"/>
</dbReference>
<reference evidence="9 10" key="1">
    <citation type="submission" date="2024-10" db="EMBL/GenBank/DDBJ databases">
        <title>The Natural Products Discovery Center: Release of the First 8490 Sequenced Strains for Exploring Actinobacteria Biosynthetic Diversity.</title>
        <authorList>
            <person name="Kalkreuter E."/>
            <person name="Kautsar S.A."/>
            <person name="Yang D."/>
            <person name="Bader C.D."/>
            <person name="Teijaro C.N."/>
            <person name="Fluegel L."/>
            <person name="Davis C.M."/>
            <person name="Simpson J.R."/>
            <person name="Lauterbach L."/>
            <person name="Steele A.D."/>
            <person name="Gui C."/>
            <person name="Meng S."/>
            <person name="Li G."/>
            <person name="Viehrig K."/>
            <person name="Ye F."/>
            <person name="Su P."/>
            <person name="Kiefer A.F."/>
            <person name="Nichols A."/>
            <person name="Cepeda A.J."/>
            <person name="Yan W."/>
            <person name="Fan B."/>
            <person name="Jiang Y."/>
            <person name="Adhikari A."/>
            <person name="Zheng C.-J."/>
            <person name="Schuster L."/>
            <person name="Cowan T.M."/>
            <person name="Smanski M.J."/>
            <person name="Chevrette M.G."/>
            <person name="De Carvalho L.P.S."/>
            <person name="Shen B."/>
        </authorList>
    </citation>
    <scope>NUCLEOTIDE SEQUENCE [LARGE SCALE GENOMIC DNA]</scope>
    <source>
        <strain evidence="9 10">NPDC000087</strain>
    </source>
</reference>
<dbReference type="Proteomes" id="UP001602245">
    <property type="component" value="Unassembled WGS sequence"/>
</dbReference>
<dbReference type="RefSeq" id="WP_020517061.1">
    <property type="nucleotide sequence ID" value="NZ_JBIAZU010000008.1"/>
</dbReference>